<protein>
    <submittedName>
        <fullName evidence="1">Uncharacterized protein</fullName>
    </submittedName>
</protein>
<organism evidence="1">
    <name type="scientific">viral metagenome</name>
    <dbReference type="NCBI Taxonomy" id="1070528"/>
    <lineage>
        <taxon>unclassified sequences</taxon>
        <taxon>metagenomes</taxon>
        <taxon>organismal metagenomes</taxon>
    </lineage>
</organism>
<accession>A0A6C0D717</accession>
<sequence length="188" mass="21537">MDTNNFRKVSQPNVYDSYSKVKIDDSRFKLPMDNAPDNRYPKWAAIMSDGRLATSYNNHCSQNIPTGSQFPTKHWLINNSEGIIDYSRKHQFPITRSLDKSVLPPPSQKLDCSKSECNLQETNLPNGIGIERSDNNTPELFGTFESQGFEEKPQNSMVTNYFEGGRNTPRGTYKELDGVYHLKKKNDY</sequence>
<dbReference type="AlphaFoldDB" id="A0A6C0D717"/>
<dbReference type="EMBL" id="MN739543">
    <property type="protein sequence ID" value="QHT12307.1"/>
    <property type="molecule type" value="Genomic_DNA"/>
</dbReference>
<proteinExistence type="predicted"/>
<name>A0A6C0D717_9ZZZZ</name>
<evidence type="ECO:0000313" key="1">
    <source>
        <dbReference type="EMBL" id="QHT12307.1"/>
    </source>
</evidence>
<reference evidence="1" key="1">
    <citation type="journal article" date="2020" name="Nature">
        <title>Giant virus diversity and host interactions through global metagenomics.</title>
        <authorList>
            <person name="Schulz F."/>
            <person name="Roux S."/>
            <person name="Paez-Espino D."/>
            <person name="Jungbluth S."/>
            <person name="Walsh D.A."/>
            <person name="Denef V.J."/>
            <person name="McMahon K.D."/>
            <person name="Konstantinidis K.T."/>
            <person name="Eloe-Fadrosh E.A."/>
            <person name="Kyrpides N.C."/>
            <person name="Woyke T."/>
        </authorList>
    </citation>
    <scope>NUCLEOTIDE SEQUENCE</scope>
    <source>
        <strain evidence="1">GVMAG-M-3300023174-129</strain>
    </source>
</reference>